<name>A0A816JE83_BRANA</name>
<dbReference type="Proteomes" id="UP001295469">
    <property type="component" value="Chromosome C04"/>
</dbReference>
<reference evidence="2" key="1">
    <citation type="submission" date="2021-01" db="EMBL/GenBank/DDBJ databases">
        <authorList>
            <consortium name="Genoscope - CEA"/>
            <person name="William W."/>
        </authorList>
    </citation>
    <scope>NUCLEOTIDE SEQUENCE</scope>
</reference>
<evidence type="ECO:0000256" key="1">
    <source>
        <dbReference type="SAM" id="Phobius"/>
    </source>
</evidence>
<dbReference type="EMBL" id="HG994368">
    <property type="protein sequence ID" value="CAF1834453.1"/>
    <property type="molecule type" value="Genomic_DNA"/>
</dbReference>
<keyword evidence="1" id="KW-0472">Membrane</keyword>
<protein>
    <submittedName>
        <fullName evidence="2">(rape) hypothetical protein</fullName>
    </submittedName>
</protein>
<accession>A0A816JE83</accession>
<keyword evidence="1" id="KW-0812">Transmembrane</keyword>
<dbReference type="AlphaFoldDB" id="A0A816JE83"/>
<keyword evidence="1" id="KW-1133">Transmembrane helix</keyword>
<evidence type="ECO:0000313" key="2">
    <source>
        <dbReference type="EMBL" id="CAF1834453.1"/>
    </source>
</evidence>
<feature type="non-terminal residue" evidence="2">
    <location>
        <position position="1"/>
    </location>
</feature>
<proteinExistence type="predicted"/>
<feature type="transmembrane region" description="Helical" evidence="1">
    <location>
        <begin position="7"/>
        <end position="25"/>
    </location>
</feature>
<sequence length="57" mass="6812">LSEKKNNEIHLCIVFFFLSIFFILTQNHPITINLSRCHHLHLSFYTSSNELYLSHHL</sequence>
<organism evidence="2">
    <name type="scientific">Brassica napus</name>
    <name type="common">Rape</name>
    <dbReference type="NCBI Taxonomy" id="3708"/>
    <lineage>
        <taxon>Eukaryota</taxon>
        <taxon>Viridiplantae</taxon>
        <taxon>Streptophyta</taxon>
        <taxon>Embryophyta</taxon>
        <taxon>Tracheophyta</taxon>
        <taxon>Spermatophyta</taxon>
        <taxon>Magnoliopsida</taxon>
        <taxon>eudicotyledons</taxon>
        <taxon>Gunneridae</taxon>
        <taxon>Pentapetalae</taxon>
        <taxon>rosids</taxon>
        <taxon>malvids</taxon>
        <taxon>Brassicales</taxon>
        <taxon>Brassicaceae</taxon>
        <taxon>Brassiceae</taxon>
        <taxon>Brassica</taxon>
    </lineage>
</organism>
<gene>
    <name evidence="2" type="ORF">DARMORV10_C04P24870.1</name>
</gene>